<feature type="region of interest" description="Disordered" evidence="1">
    <location>
        <begin position="58"/>
        <end position="89"/>
    </location>
</feature>
<gene>
    <name evidence="2" type="ORF">BDZ83DRAFT_635902</name>
</gene>
<name>A0AAD8UCA8_GLOAC</name>
<sequence length="103" mass="11349">MVYVGSFLSDGRGDQDIDFSLPCRPVSISFLSPAEKADLVRFLVVRYRSVPQLSPVNSSMNMGPCDVSRAKDNIPSSSQRPARLGSVWSEETERILSDSIKPT</sequence>
<organism evidence="2 3">
    <name type="scientific">Glomerella acutata</name>
    <name type="common">Colletotrichum acutatum</name>
    <dbReference type="NCBI Taxonomy" id="27357"/>
    <lineage>
        <taxon>Eukaryota</taxon>
        <taxon>Fungi</taxon>
        <taxon>Dikarya</taxon>
        <taxon>Ascomycota</taxon>
        <taxon>Pezizomycotina</taxon>
        <taxon>Sordariomycetes</taxon>
        <taxon>Hypocreomycetidae</taxon>
        <taxon>Glomerellales</taxon>
        <taxon>Glomerellaceae</taxon>
        <taxon>Colletotrichum</taxon>
        <taxon>Colletotrichum acutatum species complex</taxon>
    </lineage>
</organism>
<evidence type="ECO:0000256" key="1">
    <source>
        <dbReference type="SAM" id="MobiDB-lite"/>
    </source>
</evidence>
<dbReference type="Proteomes" id="UP001244207">
    <property type="component" value="Unassembled WGS sequence"/>
</dbReference>
<evidence type="ECO:0000313" key="2">
    <source>
        <dbReference type="EMBL" id="KAK1715065.1"/>
    </source>
</evidence>
<proteinExistence type="predicted"/>
<keyword evidence="3" id="KW-1185">Reference proteome</keyword>
<evidence type="ECO:0000313" key="3">
    <source>
        <dbReference type="Proteomes" id="UP001244207"/>
    </source>
</evidence>
<dbReference type="GeneID" id="85393113"/>
<accession>A0AAD8UCA8</accession>
<comment type="caution">
    <text evidence="2">The sequence shown here is derived from an EMBL/GenBank/DDBJ whole genome shotgun (WGS) entry which is preliminary data.</text>
</comment>
<reference evidence="2" key="1">
    <citation type="submission" date="2021-12" db="EMBL/GenBank/DDBJ databases">
        <title>Comparative genomics, transcriptomics and evolutionary studies reveal genomic signatures of adaptation to plant cell wall in hemibiotrophic fungi.</title>
        <authorList>
            <consortium name="DOE Joint Genome Institute"/>
            <person name="Baroncelli R."/>
            <person name="Diaz J.F."/>
            <person name="Benocci T."/>
            <person name="Peng M."/>
            <person name="Battaglia E."/>
            <person name="Haridas S."/>
            <person name="Andreopoulos W."/>
            <person name="Labutti K."/>
            <person name="Pangilinan J."/>
            <person name="Floch G.L."/>
            <person name="Makela M.R."/>
            <person name="Henrissat B."/>
            <person name="Grigoriev I.V."/>
            <person name="Crouch J.A."/>
            <person name="De Vries R.P."/>
            <person name="Sukno S.A."/>
            <person name="Thon M.R."/>
        </authorList>
    </citation>
    <scope>NUCLEOTIDE SEQUENCE</scope>
    <source>
        <strain evidence="2">CBS 112980</strain>
    </source>
</reference>
<dbReference type="RefSeq" id="XP_060360208.1">
    <property type="nucleotide sequence ID" value="XM_060509214.1"/>
</dbReference>
<dbReference type="EMBL" id="JAHMHS010000124">
    <property type="protein sequence ID" value="KAK1715065.1"/>
    <property type="molecule type" value="Genomic_DNA"/>
</dbReference>
<protein>
    <submittedName>
        <fullName evidence="2">Uncharacterized protein</fullName>
    </submittedName>
</protein>
<dbReference type="AlphaFoldDB" id="A0AAD8UCA8"/>